<reference evidence="2" key="1">
    <citation type="journal article" date="2021" name="Proc. Natl. Acad. Sci. U.S.A.">
        <title>A Catalog of Tens of Thousands of Viruses from Human Metagenomes Reveals Hidden Associations with Chronic Diseases.</title>
        <authorList>
            <person name="Tisza M.J."/>
            <person name="Buck C.B."/>
        </authorList>
    </citation>
    <scope>NUCLEOTIDE SEQUENCE</scope>
    <source>
        <strain evidence="2">CtE6L85</strain>
    </source>
</reference>
<organism evidence="2">
    <name type="scientific">Siphoviridae sp. ctE6L85</name>
    <dbReference type="NCBI Taxonomy" id="2826202"/>
    <lineage>
        <taxon>Viruses</taxon>
        <taxon>Duplodnaviria</taxon>
        <taxon>Heunggongvirae</taxon>
        <taxon>Uroviricota</taxon>
        <taxon>Caudoviricetes</taxon>
    </lineage>
</organism>
<dbReference type="CDD" id="cd00077">
    <property type="entry name" value="HDc"/>
    <property type="match status" value="1"/>
</dbReference>
<dbReference type="EMBL" id="BK015711">
    <property type="protein sequence ID" value="DAE21374.1"/>
    <property type="molecule type" value="Genomic_DNA"/>
</dbReference>
<dbReference type="InterPro" id="IPR003607">
    <property type="entry name" value="HD/PDEase_dom"/>
</dbReference>
<dbReference type="Pfam" id="PF01966">
    <property type="entry name" value="HD"/>
    <property type="match status" value="1"/>
</dbReference>
<evidence type="ECO:0000259" key="1">
    <source>
        <dbReference type="Pfam" id="PF01966"/>
    </source>
</evidence>
<feature type="domain" description="HD" evidence="1">
    <location>
        <begin position="51"/>
        <end position="183"/>
    </location>
</feature>
<protein>
    <submittedName>
        <fullName evidence="2">Putative metal-dependent phosphohydrolase</fullName>
    </submittedName>
</protein>
<accession>A0A8S5QQ74</accession>
<name>A0A8S5QQ74_9CAUD</name>
<proteinExistence type="predicted"/>
<dbReference type="SUPFAM" id="SSF109604">
    <property type="entry name" value="HD-domain/PDEase-like"/>
    <property type="match status" value="1"/>
</dbReference>
<evidence type="ECO:0000313" key="2">
    <source>
        <dbReference type="EMBL" id="DAE21374.1"/>
    </source>
</evidence>
<dbReference type="InterPro" id="IPR006674">
    <property type="entry name" value="HD_domain"/>
</dbReference>
<dbReference type="Gene3D" id="1.10.3210.10">
    <property type="entry name" value="Hypothetical protein af1432"/>
    <property type="match status" value="1"/>
</dbReference>
<sequence>MGELKERFLSVYNNAVHRDGSDMLLRWLEDSDFFVAPASTKFHGCHEGGLLQHSLNVYDCLKRGLENAGLQNSYPAETVAVVSLLHDICKVNFYKKGFRNVKDEETGQWYKKEVYEIDEKFPCGEHADKSVILIQNFMHLEPEEILAIRAHMGGWDTAVKGGNAFVGKIFERSKLAVLLHLADMEATYLCGE</sequence>